<evidence type="ECO:0000313" key="2">
    <source>
        <dbReference type="Proteomes" id="UP000727407"/>
    </source>
</evidence>
<proteinExistence type="predicted"/>
<protein>
    <submittedName>
        <fullName evidence="1">Uncharacterized protein</fullName>
    </submittedName>
</protein>
<feature type="non-terminal residue" evidence="1">
    <location>
        <position position="50"/>
    </location>
</feature>
<dbReference type="Proteomes" id="UP000727407">
    <property type="component" value="Unassembled WGS sequence"/>
</dbReference>
<sequence length="50" mass="5744">MSTTNQYKVDHLYATMKHFNPERNSLLQDNKVVAQGLPPIIMDIESRLNA</sequence>
<organism evidence="1 2">
    <name type="scientific">Clarias magur</name>
    <name type="common">Asian catfish</name>
    <name type="synonym">Macropteronotus magur</name>
    <dbReference type="NCBI Taxonomy" id="1594786"/>
    <lineage>
        <taxon>Eukaryota</taxon>
        <taxon>Metazoa</taxon>
        <taxon>Chordata</taxon>
        <taxon>Craniata</taxon>
        <taxon>Vertebrata</taxon>
        <taxon>Euteleostomi</taxon>
        <taxon>Actinopterygii</taxon>
        <taxon>Neopterygii</taxon>
        <taxon>Teleostei</taxon>
        <taxon>Ostariophysi</taxon>
        <taxon>Siluriformes</taxon>
        <taxon>Clariidae</taxon>
        <taxon>Clarias</taxon>
    </lineage>
</organism>
<reference evidence="1" key="1">
    <citation type="submission" date="2020-07" db="EMBL/GenBank/DDBJ databases">
        <title>Clarias magur genome sequencing, assembly and annotation.</title>
        <authorList>
            <person name="Kushwaha B."/>
            <person name="Kumar R."/>
            <person name="Das P."/>
            <person name="Joshi C.G."/>
            <person name="Kumar D."/>
            <person name="Nagpure N.S."/>
            <person name="Pandey M."/>
            <person name="Agarwal S."/>
            <person name="Srivastava S."/>
            <person name="Singh M."/>
            <person name="Sahoo L."/>
            <person name="Jayasankar P."/>
            <person name="Meher P.K."/>
            <person name="Koringa P.G."/>
            <person name="Iquebal M.A."/>
            <person name="Das S.P."/>
            <person name="Bit A."/>
            <person name="Patnaik S."/>
            <person name="Patel N."/>
            <person name="Shah T.M."/>
            <person name="Hinsu A."/>
            <person name="Jena J.K."/>
        </authorList>
    </citation>
    <scope>NUCLEOTIDE SEQUENCE</scope>
    <source>
        <strain evidence="1">CIFAMagur01</strain>
        <tissue evidence="1">Testis</tissue>
    </source>
</reference>
<name>A0A8J4XHE5_CLAMG</name>
<dbReference type="EMBL" id="QNUK01000001">
    <property type="protein sequence ID" value="KAF5910087.1"/>
    <property type="molecule type" value="Genomic_DNA"/>
</dbReference>
<evidence type="ECO:0000313" key="1">
    <source>
        <dbReference type="EMBL" id="KAF5910087.1"/>
    </source>
</evidence>
<comment type="caution">
    <text evidence="1">The sequence shown here is derived from an EMBL/GenBank/DDBJ whole genome shotgun (WGS) entry which is preliminary data.</text>
</comment>
<accession>A0A8J4XHE5</accession>
<dbReference type="AlphaFoldDB" id="A0A8J4XHE5"/>
<keyword evidence="2" id="KW-1185">Reference proteome</keyword>
<gene>
    <name evidence="1" type="ORF">DAT39_000223</name>
</gene>